<organism evidence="10 11">
    <name type="scientific">Bonamia ostreae</name>
    <dbReference type="NCBI Taxonomy" id="126728"/>
    <lineage>
        <taxon>Eukaryota</taxon>
        <taxon>Sar</taxon>
        <taxon>Rhizaria</taxon>
        <taxon>Endomyxa</taxon>
        <taxon>Ascetosporea</taxon>
        <taxon>Haplosporida</taxon>
        <taxon>Bonamia</taxon>
    </lineage>
</organism>
<dbReference type="InterPro" id="IPR045075">
    <property type="entry name" value="Syf1-like"/>
</dbReference>
<keyword evidence="5" id="KW-0677">Repeat</keyword>
<protein>
    <submittedName>
        <fullName evidence="10">Crooked neck-like protein 1</fullName>
    </submittedName>
</protein>
<proteinExistence type="inferred from homology"/>
<dbReference type="SMART" id="SM00386">
    <property type="entry name" value="HAT"/>
    <property type="match status" value="2"/>
</dbReference>
<sequence>MNQFKDNVETDPKTSYHKSGRNLKKEKVLNKAPSDRQITAEQIIREAYEHRVDEFKPQSHRISNEEELKAYQLSNRVEFEQKLRRQPHSINCWLRYAKWEESQKEWERVRSIYERALNVDYQNRGIWLKYAEFEMKNRFPNHARNVWDRAVKLLPRTDQLW</sequence>
<evidence type="ECO:0000313" key="10">
    <source>
        <dbReference type="EMBL" id="MES1920565.1"/>
    </source>
</evidence>
<dbReference type="InterPro" id="IPR055433">
    <property type="entry name" value="HAT_Syf1-like_N"/>
</dbReference>
<dbReference type="EMBL" id="JBDODL010000740">
    <property type="protein sequence ID" value="MES1920565.1"/>
    <property type="molecule type" value="Genomic_DNA"/>
</dbReference>
<dbReference type="PANTHER" id="PTHR11246">
    <property type="entry name" value="PRE-MRNA SPLICING FACTOR"/>
    <property type="match status" value="1"/>
</dbReference>
<keyword evidence="3" id="KW-0507">mRNA processing</keyword>
<evidence type="ECO:0000259" key="9">
    <source>
        <dbReference type="Pfam" id="PF23233"/>
    </source>
</evidence>
<evidence type="ECO:0000256" key="8">
    <source>
        <dbReference type="SAM" id="MobiDB-lite"/>
    </source>
</evidence>
<dbReference type="Proteomes" id="UP001439008">
    <property type="component" value="Unassembled WGS sequence"/>
</dbReference>
<feature type="region of interest" description="Disordered" evidence="8">
    <location>
        <begin position="1"/>
        <end position="23"/>
    </location>
</feature>
<reference evidence="10 11" key="1">
    <citation type="journal article" date="2024" name="BMC Biol.">
        <title>Comparative genomics of Ascetosporea gives new insight into the evolutionary basis for animal parasitism in Rhizaria.</title>
        <authorList>
            <person name="Hiltunen Thoren M."/>
            <person name="Onut-Brannstrom I."/>
            <person name="Alfjorden A."/>
            <person name="Peckova H."/>
            <person name="Swords F."/>
            <person name="Hooper C."/>
            <person name="Holzer A.S."/>
            <person name="Bass D."/>
            <person name="Burki F."/>
        </authorList>
    </citation>
    <scope>NUCLEOTIDE SEQUENCE [LARGE SCALE GENOMIC DNA]</scope>
    <source>
        <strain evidence="10">20-A016</strain>
    </source>
</reference>
<keyword evidence="11" id="KW-1185">Reference proteome</keyword>
<dbReference type="PANTHER" id="PTHR11246:SF3">
    <property type="entry name" value="CROOKED NECK-LIKE PROTEIN 1"/>
    <property type="match status" value="1"/>
</dbReference>
<accession>A0ABV2ALK6</accession>
<dbReference type="Pfam" id="PF23233">
    <property type="entry name" value="HAT_Syf1_CNRKL1_N"/>
    <property type="match status" value="1"/>
</dbReference>
<evidence type="ECO:0000256" key="6">
    <source>
        <dbReference type="ARBA" id="ARBA00023187"/>
    </source>
</evidence>
<keyword evidence="7" id="KW-0539">Nucleus</keyword>
<gene>
    <name evidence="10" type="primary">CRNKL1_2</name>
    <name evidence="10" type="ORF">MHBO_002224</name>
</gene>
<name>A0ABV2ALK6_9EUKA</name>
<keyword evidence="4" id="KW-0747">Spliceosome</keyword>
<evidence type="ECO:0000256" key="3">
    <source>
        <dbReference type="ARBA" id="ARBA00022664"/>
    </source>
</evidence>
<evidence type="ECO:0000256" key="2">
    <source>
        <dbReference type="ARBA" id="ARBA00008644"/>
    </source>
</evidence>
<feature type="domain" description="Pre-mRNA-splicing factor Syf1-like N-terminal HAT-repeats" evidence="9">
    <location>
        <begin position="76"/>
        <end position="161"/>
    </location>
</feature>
<evidence type="ECO:0000256" key="7">
    <source>
        <dbReference type="ARBA" id="ARBA00023242"/>
    </source>
</evidence>
<dbReference type="SUPFAM" id="SSF48452">
    <property type="entry name" value="TPR-like"/>
    <property type="match status" value="1"/>
</dbReference>
<evidence type="ECO:0000256" key="5">
    <source>
        <dbReference type="ARBA" id="ARBA00022737"/>
    </source>
</evidence>
<dbReference type="InterPro" id="IPR003107">
    <property type="entry name" value="HAT"/>
</dbReference>
<comment type="caution">
    <text evidence="10">The sequence shown here is derived from an EMBL/GenBank/DDBJ whole genome shotgun (WGS) entry which is preliminary data.</text>
</comment>
<evidence type="ECO:0000256" key="1">
    <source>
        <dbReference type="ARBA" id="ARBA00004123"/>
    </source>
</evidence>
<keyword evidence="6" id="KW-0508">mRNA splicing</keyword>
<dbReference type="InterPro" id="IPR011990">
    <property type="entry name" value="TPR-like_helical_dom_sf"/>
</dbReference>
<comment type="subcellular location">
    <subcellularLocation>
        <location evidence="1">Nucleus</location>
    </subcellularLocation>
</comment>
<feature type="compositionally biased region" description="Basic and acidic residues" evidence="8">
    <location>
        <begin position="1"/>
        <end position="14"/>
    </location>
</feature>
<evidence type="ECO:0000256" key="4">
    <source>
        <dbReference type="ARBA" id="ARBA00022728"/>
    </source>
</evidence>
<evidence type="ECO:0000313" key="11">
    <source>
        <dbReference type="Proteomes" id="UP001439008"/>
    </source>
</evidence>
<comment type="similarity">
    <text evidence="2">Belongs to the crooked-neck family.</text>
</comment>
<feature type="non-terminal residue" evidence="10">
    <location>
        <position position="161"/>
    </location>
</feature>
<dbReference type="Gene3D" id="1.25.40.10">
    <property type="entry name" value="Tetratricopeptide repeat domain"/>
    <property type="match status" value="1"/>
</dbReference>